<dbReference type="InterPro" id="IPR050347">
    <property type="entry name" value="Bact_Beta-galactosidase"/>
</dbReference>
<dbReference type="SUPFAM" id="SSF49303">
    <property type="entry name" value="beta-Galactosidase/glucuronidase domain"/>
    <property type="match status" value="1"/>
</dbReference>
<keyword evidence="5" id="KW-0326">Glycosidase</keyword>
<dbReference type="InterPro" id="IPR017853">
    <property type="entry name" value="GH"/>
</dbReference>
<proteinExistence type="inferred from homology"/>
<dbReference type="Gene3D" id="2.60.40.10">
    <property type="entry name" value="Immunoglobulins"/>
    <property type="match status" value="1"/>
</dbReference>
<dbReference type="PANTHER" id="PTHR46323">
    <property type="entry name" value="BETA-GALACTOSIDASE"/>
    <property type="match status" value="1"/>
</dbReference>
<sequence>MSDTASNALPHRDPALALWPRQPTLHMPDQVADVASPVVSLDGDWKFHPHPPDGFWRAAVRKDAWKALPVPSCTFSHGYDLEEGEEYAYARMVDIPYDFVGQRMFLRFDGVTGKARVWIDGNPIRSHFGGYTTWFAEITDRVVPGTPAEIVVGVADAQSELCVFNLGGIIRPVSLVAVPPTHLSRCHVDTSLTDDHRTADITLAVGVDGSSLSGLSLVVELTDPTGEVVAGGNGTWALPQDSPDSTIDLSIGADYLWDAEHPYLYRLEATLMRDGRMLQQVSRRFGIRQVEVDGQELLINGRPVKLRGVNRHDVALLTGRTLTPEQLEQDVLLFREANVNFIRTSHYPPREDFLELCDRHGIYVEDEAAVAFIGQFIQCVQNDPDFTAQFMDQMAEQVERHRSHPCVIMWSLANECYWGTNFHKCFDYVKAADPSRPVLFSYPNTMPEGAPACDIWSSHYANWDSDPSAMSDTWSQHGPGLSPMPVLHDEYAHGTCYNMSEQHRDPAVREFWGESIKRWWENIFTTPGALGGAIWGGIDDEIITNSGYTVNREWGLIDGWRRRKPEHWLTKKAYSPIRITDRTLPAPQVDGSALVAVANWFDHTDLNELDIVWHQDEETWGQVECPSIPPRAQGLLRIPAAPVSSGRPVYLMFSKRGLESTDGYDVDEFMLSPASESMATAPTVSEAPRLVETNGALEVRHADLSLSLSRETGMLSGSVDGERILEGGPHLVLTGYPLPEWQATSVAGRQEDGAVVLDIAGCHGELQVEYSIRVDGTGLLDLSYRLPVQPFPSPRRRGLRAGRDVGGFREVGVAFDLTHEVDCVSWRRNGLWSLYPDDHIGRNEGVASRNRAKGDETFRQEPDWSWGEDMRGYSLFGRYDFGRRGTNDFRAMKHSIRQASALVAGSEARFSAVSDKDDAVRLEVLPDPDFQCTGDGLLRHVTGNWVQAVPGSNRDLMSNKTGDFAEFQFEGPGVAWLGSRDNIHGMARVLLDGKEVAVVDLFCGILHGVARGELKFENEILFSCEGLAPGSHTLRIEVLGEKNPESDAAYVSVSGFRVLKDGGRDRIRFHIVNEWNYPELTWGNYMKPPIGIGSGYANRVQARMHGA</sequence>
<gene>
    <name evidence="9" type="ORF">F4Y08_05795</name>
</gene>
<dbReference type="AlphaFoldDB" id="A0A6B1DQG0"/>
<dbReference type="PANTHER" id="PTHR46323:SF2">
    <property type="entry name" value="BETA-GALACTOSIDASE"/>
    <property type="match status" value="1"/>
</dbReference>
<reference evidence="9" key="1">
    <citation type="submission" date="2019-09" db="EMBL/GenBank/DDBJ databases">
        <title>Characterisation of the sponge microbiome using genome-centric metagenomics.</title>
        <authorList>
            <person name="Engelberts J.P."/>
            <person name="Robbins S.J."/>
            <person name="De Goeij J.M."/>
            <person name="Aranda M."/>
            <person name="Bell S.C."/>
            <person name="Webster N.S."/>
        </authorList>
    </citation>
    <scope>NUCLEOTIDE SEQUENCE</scope>
    <source>
        <strain evidence="9">SB0662_bin_9</strain>
    </source>
</reference>
<feature type="domain" description="Glycoside hydrolase family 2 immunoglobulin-like beta-sandwich" evidence="6">
    <location>
        <begin position="181"/>
        <end position="288"/>
    </location>
</feature>
<dbReference type="Pfam" id="PF02837">
    <property type="entry name" value="Glyco_hydro_2_N"/>
    <property type="match status" value="1"/>
</dbReference>
<dbReference type="SUPFAM" id="SSF51445">
    <property type="entry name" value="(Trans)glycosidases"/>
    <property type="match status" value="1"/>
</dbReference>
<evidence type="ECO:0000256" key="1">
    <source>
        <dbReference type="ARBA" id="ARBA00001412"/>
    </source>
</evidence>
<comment type="caution">
    <text evidence="9">The sequence shown here is derived from an EMBL/GenBank/DDBJ whole genome shotgun (WGS) entry which is preliminary data.</text>
</comment>
<dbReference type="InterPro" id="IPR006101">
    <property type="entry name" value="Glyco_hydro_2"/>
</dbReference>
<dbReference type="EMBL" id="VXPY01000036">
    <property type="protein sequence ID" value="MYD89840.1"/>
    <property type="molecule type" value="Genomic_DNA"/>
</dbReference>
<evidence type="ECO:0000259" key="8">
    <source>
        <dbReference type="Pfam" id="PF02837"/>
    </source>
</evidence>
<dbReference type="Gene3D" id="2.60.120.260">
    <property type="entry name" value="Galactose-binding domain-like"/>
    <property type="match status" value="2"/>
</dbReference>
<protein>
    <recommendedName>
        <fullName evidence="3">beta-galactosidase</fullName>
        <ecNumber evidence="3">3.2.1.23</ecNumber>
    </recommendedName>
</protein>
<dbReference type="GO" id="GO:0009341">
    <property type="term" value="C:beta-galactosidase complex"/>
    <property type="evidence" value="ECO:0007669"/>
    <property type="project" value="TreeGrafter"/>
</dbReference>
<evidence type="ECO:0000256" key="3">
    <source>
        <dbReference type="ARBA" id="ARBA00012756"/>
    </source>
</evidence>
<dbReference type="InterPro" id="IPR036156">
    <property type="entry name" value="Beta-gal/glucu_dom_sf"/>
</dbReference>
<dbReference type="PRINTS" id="PR00132">
    <property type="entry name" value="GLHYDRLASE2"/>
</dbReference>
<dbReference type="GO" id="GO:0005990">
    <property type="term" value="P:lactose catabolic process"/>
    <property type="evidence" value="ECO:0007669"/>
    <property type="project" value="TreeGrafter"/>
</dbReference>
<dbReference type="InterPro" id="IPR006103">
    <property type="entry name" value="Glyco_hydro_2_cat"/>
</dbReference>
<dbReference type="SUPFAM" id="SSF49785">
    <property type="entry name" value="Galactose-binding domain-like"/>
    <property type="match status" value="1"/>
</dbReference>
<keyword evidence="4" id="KW-0378">Hydrolase</keyword>
<dbReference type="InterPro" id="IPR006104">
    <property type="entry name" value="Glyco_hydro_2_N"/>
</dbReference>
<feature type="domain" description="Glycoside hydrolase family 2 catalytic" evidence="7">
    <location>
        <begin position="290"/>
        <end position="578"/>
    </location>
</feature>
<dbReference type="InterPro" id="IPR008979">
    <property type="entry name" value="Galactose-bd-like_sf"/>
</dbReference>
<dbReference type="InterPro" id="IPR013783">
    <property type="entry name" value="Ig-like_fold"/>
</dbReference>
<evidence type="ECO:0000256" key="5">
    <source>
        <dbReference type="ARBA" id="ARBA00023295"/>
    </source>
</evidence>
<evidence type="ECO:0000259" key="7">
    <source>
        <dbReference type="Pfam" id="PF02836"/>
    </source>
</evidence>
<accession>A0A6B1DQG0</accession>
<comment type="catalytic activity">
    <reaction evidence="1">
        <text>Hydrolysis of terminal non-reducing beta-D-galactose residues in beta-D-galactosides.</text>
        <dbReference type="EC" id="3.2.1.23"/>
    </reaction>
</comment>
<evidence type="ECO:0000259" key="6">
    <source>
        <dbReference type="Pfam" id="PF00703"/>
    </source>
</evidence>
<evidence type="ECO:0000256" key="2">
    <source>
        <dbReference type="ARBA" id="ARBA00007401"/>
    </source>
</evidence>
<dbReference type="EC" id="3.2.1.23" evidence="3"/>
<feature type="domain" description="Glycosyl hydrolases family 2 sugar binding" evidence="8">
    <location>
        <begin position="87"/>
        <end position="179"/>
    </location>
</feature>
<dbReference type="InterPro" id="IPR006102">
    <property type="entry name" value="Ig-like_GH2"/>
</dbReference>
<organism evidence="9">
    <name type="scientific">Caldilineaceae bacterium SB0662_bin_9</name>
    <dbReference type="NCBI Taxonomy" id="2605258"/>
    <lineage>
        <taxon>Bacteria</taxon>
        <taxon>Bacillati</taxon>
        <taxon>Chloroflexota</taxon>
        <taxon>Caldilineae</taxon>
        <taxon>Caldilineales</taxon>
        <taxon>Caldilineaceae</taxon>
    </lineage>
</organism>
<dbReference type="Gene3D" id="3.20.20.80">
    <property type="entry name" value="Glycosidases"/>
    <property type="match status" value="1"/>
</dbReference>
<dbReference type="GO" id="GO:0004565">
    <property type="term" value="F:beta-galactosidase activity"/>
    <property type="evidence" value="ECO:0007669"/>
    <property type="project" value="UniProtKB-EC"/>
</dbReference>
<dbReference type="Pfam" id="PF02836">
    <property type="entry name" value="Glyco_hydro_2_C"/>
    <property type="match status" value="1"/>
</dbReference>
<evidence type="ECO:0000313" key="9">
    <source>
        <dbReference type="EMBL" id="MYD89840.1"/>
    </source>
</evidence>
<evidence type="ECO:0000256" key="4">
    <source>
        <dbReference type="ARBA" id="ARBA00022801"/>
    </source>
</evidence>
<name>A0A6B1DQG0_9CHLR</name>
<comment type="similarity">
    <text evidence="2">Belongs to the glycosyl hydrolase 2 family.</text>
</comment>
<dbReference type="Pfam" id="PF00703">
    <property type="entry name" value="Glyco_hydro_2"/>
    <property type="match status" value="1"/>
</dbReference>